<feature type="compositionally biased region" description="Basic residues" evidence="1">
    <location>
        <begin position="34"/>
        <end position="46"/>
    </location>
</feature>
<keyword evidence="3" id="KW-1185">Reference proteome</keyword>
<protein>
    <submittedName>
        <fullName evidence="2">Uncharacterized protein</fullName>
    </submittedName>
</protein>
<evidence type="ECO:0000256" key="1">
    <source>
        <dbReference type="SAM" id="MobiDB-lite"/>
    </source>
</evidence>
<dbReference type="InterPro" id="IPR044792">
    <property type="entry name" value="TAR1"/>
</dbReference>
<organism evidence="2 3">
    <name type="scientific">Aristolochia fimbriata</name>
    <name type="common">White veined hardy Dutchman's pipe vine</name>
    <dbReference type="NCBI Taxonomy" id="158543"/>
    <lineage>
        <taxon>Eukaryota</taxon>
        <taxon>Viridiplantae</taxon>
        <taxon>Streptophyta</taxon>
        <taxon>Embryophyta</taxon>
        <taxon>Tracheophyta</taxon>
        <taxon>Spermatophyta</taxon>
        <taxon>Magnoliopsida</taxon>
        <taxon>Magnoliidae</taxon>
        <taxon>Piperales</taxon>
        <taxon>Aristolochiaceae</taxon>
        <taxon>Aristolochia</taxon>
    </lineage>
</organism>
<comment type="caution">
    <text evidence="2">The sequence shown here is derived from an EMBL/GenBank/DDBJ whole genome shotgun (WGS) entry which is preliminary data.</text>
</comment>
<sequence>MSDSLVRVSRRVEWGARWPTPRAPGCHEGTPARSLRHPPRSQRRRSAGGIIRPAWSPRGLRCRSTPRSRSGRTASPSPAIMTGAHRRPHPLPSRQFQALFDSFFKVLFIFPQGTCSLSVSRRYLAFDGIYRLYLGCIPKQPDFADNASSATGSGHNGLSPSLGAPFHGTCARPSAEDASADYTNGRKAADSHTGLFPFAAATRGILRVFPPDLGSHPSKASGSRRQLPAGVLFRARASTRLRATQGQGGRSHHCRGRRPWGKVFFSQPRQGGKDDHLLAPDDSPDRPLGQAAGHGWGEHAGRDAQVTVFEVGPPRTAKLLSLGTDRPKVVVRGVRPRPSGPLTLSPPGAGSLTPGEGFDGRCDSPPPPPLGIVVQLARLVAPLRESTMILPQVHLRKPLLRLLLPLNDKVQWTSRNAIGRRTANAAADPNTSPTIQSVGATGGVYKGAGTSQREADDSLLTRNSSLKTNNCNDLSPSMMKFSKITRPVAKAIDSLNTSV</sequence>
<feature type="region of interest" description="Disordered" evidence="1">
    <location>
        <begin position="423"/>
        <end position="472"/>
    </location>
</feature>
<feature type="compositionally biased region" description="Basic residues" evidence="1">
    <location>
        <begin position="60"/>
        <end position="70"/>
    </location>
</feature>
<dbReference type="AlphaFoldDB" id="A0AAV7DPZ4"/>
<evidence type="ECO:0000313" key="2">
    <source>
        <dbReference type="EMBL" id="KAG9438637.1"/>
    </source>
</evidence>
<name>A0AAV7DPZ4_ARIFI</name>
<feature type="region of interest" description="Disordered" evidence="1">
    <location>
        <begin position="17"/>
        <end position="88"/>
    </location>
</feature>
<dbReference type="PANTHER" id="PTHR47188:SF1">
    <property type="entry name" value="PROTEIN TAR1"/>
    <property type="match status" value="1"/>
</dbReference>
<dbReference type="Proteomes" id="UP000825729">
    <property type="component" value="Unassembled WGS sequence"/>
</dbReference>
<dbReference type="PANTHER" id="PTHR47188">
    <property type="entry name" value="PROTEIN TAR1"/>
    <property type="match status" value="1"/>
</dbReference>
<feature type="region of interest" description="Disordered" evidence="1">
    <location>
        <begin position="265"/>
        <end position="295"/>
    </location>
</feature>
<reference evidence="2 3" key="1">
    <citation type="submission" date="2021-07" db="EMBL/GenBank/DDBJ databases">
        <title>The Aristolochia fimbriata genome: insights into angiosperm evolution, floral development and chemical biosynthesis.</title>
        <authorList>
            <person name="Jiao Y."/>
        </authorList>
    </citation>
    <scope>NUCLEOTIDE SEQUENCE [LARGE SCALE GENOMIC DNA]</scope>
    <source>
        <strain evidence="2">IBCAS-2021</strain>
        <tissue evidence="2">Leaf</tissue>
    </source>
</reference>
<feature type="compositionally biased region" description="Polar residues" evidence="1">
    <location>
        <begin position="429"/>
        <end position="439"/>
    </location>
</feature>
<dbReference type="EMBL" id="JAINDJ010000042">
    <property type="protein sequence ID" value="KAG9438637.1"/>
    <property type="molecule type" value="Genomic_DNA"/>
</dbReference>
<dbReference type="GO" id="GO:0043457">
    <property type="term" value="P:regulation of cellular respiration"/>
    <property type="evidence" value="ECO:0007669"/>
    <property type="project" value="InterPro"/>
</dbReference>
<evidence type="ECO:0000313" key="3">
    <source>
        <dbReference type="Proteomes" id="UP000825729"/>
    </source>
</evidence>
<feature type="compositionally biased region" description="Basic and acidic residues" evidence="1">
    <location>
        <begin position="271"/>
        <end position="285"/>
    </location>
</feature>
<proteinExistence type="predicted"/>
<gene>
    <name evidence="2" type="ORF">H6P81_021413</name>
</gene>
<accession>A0AAV7DPZ4</accession>
<feature type="compositionally biased region" description="Polar residues" evidence="1">
    <location>
        <begin position="460"/>
        <end position="472"/>
    </location>
</feature>